<protein>
    <recommendedName>
        <fullName evidence="2">F-box domain-containing protein</fullName>
    </recommendedName>
</protein>
<dbReference type="InterPro" id="IPR001810">
    <property type="entry name" value="F-box_dom"/>
</dbReference>
<sequence length="437" mass="49547">MDFASPAEVRQRTPSFSTPMGEEDLIPSLWQQLPVELLEKVLTKLPISALRNFSRVSKEWKSLIRSVQFARGCNSVEATFYFLDVLGKSAYMLLPNLKKNIWERHLLDFLHGDEVISTLVVADQGLLCYRISKKSRSDTSIILVVQNPLTRKFVRLIVPYKLELGLDPENPEMLRGLVVDKETGGYKVVVALYNELLWSKTFIYDSQSKTWSISAAIFPALVCHFDSARGDARGYVQSCVCSHGELFWVLEEWDFAPDSVRIYRWLIKYNFELDAWMLCTAVQQSFEGLLHQAPSVRIVHHDGENQPFIVNCPEAPTVTQSWLDLPSKVRFPAEFLKLAPNLGTFGIEDIERLVKEAGETVWPEAYYETIEVAFAGGTWLVVANFRSRTSRPITDRRSLEVFAVSINPLKVTVLPKVSDDQSIDSVGIFAATLKAFV</sequence>
<dbReference type="Proteomes" id="UP001605036">
    <property type="component" value="Unassembled WGS sequence"/>
</dbReference>
<feature type="domain" description="F-box" evidence="2">
    <location>
        <begin position="27"/>
        <end position="83"/>
    </location>
</feature>
<reference evidence="3 4" key="1">
    <citation type="submission" date="2024-09" db="EMBL/GenBank/DDBJ databases">
        <title>Chromosome-scale assembly of Riccia fluitans.</title>
        <authorList>
            <person name="Paukszto L."/>
            <person name="Sawicki J."/>
            <person name="Karawczyk K."/>
            <person name="Piernik-Szablinska J."/>
            <person name="Szczecinska M."/>
            <person name="Mazdziarz M."/>
        </authorList>
    </citation>
    <scope>NUCLEOTIDE SEQUENCE [LARGE SCALE GENOMIC DNA]</scope>
    <source>
        <strain evidence="3">Rf_01</strain>
        <tissue evidence="3">Aerial parts of the thallus</tissue>
    </source>
</reference>
<organism evidence="3 4">
    <name type="scientific">Riccia fluitans</name>
    <dbReference type="NCBI Taxonomy" id="41844"/>
    <lineage>
        <taxon>Eukaryota</taxon>
        <taxon>Viridiplantae</taxon>
        <taxon>Streptophyta</taxon>
        <taxon>Embryophyta</taxon>
        <taxon>Marchantiophyta</taxon>
        <taxon>Marchantiopsida</taxon>
        <taxon>Marchantiidae</taxon>
        <taxon>Marchantiales</taxon>
        <taxon>Ricciaceae</taxon>
        <taxon>Riccia</taxon>
    </lineage>
</organism>
<dbReference type="PANTHER" id="PTHR31672:SF2">
    <property type="entry name" value="F-BOX DOMAIN-CONTAINING PROTEIN"/>
    <property type="match status" value="1"/>
</dbReference>
<dbReference type="SMART" id="SM00256">
    <property type="entry name" value="FBOX"/>
    <property type="match status" value="1"/>
</dbReference>
<evidence type="ECO:0000256" key="1">
    <source>
        <dbReference type="SAM" id="MobiDB-lite"/>
    </source>
</evidence>
<dbReference type="AlphaFoldDB" id="A0ABD1Y498"/>
<dbReference type="InterPro" id="IPR050796">
    <property type="entry name" value="SCF_F-box_component"/>
</dbReference>
<dbReference type="PROSITE" id="PS50181">
    <property type="entry name" value="FBOX"/>
    <property type="match status" value="1"/>
</dbReference>
<feature type="region of interest" description="Disordered" evidence="1">
    <location>
        <begin position="1"/>
        <end position="20"/>
    </location>
</feature>
<evidence type="ECO:0000313" key="3">
    <source>
        <dbReference type="EMBL" id="KAL2620089.1"/>
    </source>
</evidence>
<dbReference type="SUPFAM" id="SSF81383">
    <property type="entry name" value="F-box domain"/>
    <property type="match status" value="1"/>
</dbReference>
<dbReference type="PANTHER" id="PTHR31672">
    <property type="entry name" value="BNACNNG10540D PROTEIN"/>
    <property type="match status" value="1"/>
</dbReference>
<dbReference type="Pfam" id="PF00646">
    <property type="entry name" value="F-box"/>
    <property type="match status" value="1"/>
</dbReference>
<dbReference type="InterPro" id="IPR036047">
    <property type="entry name" value="F-box-like_dom_sf"/>
</dbReference>
<comment type="caution">
    <text evidence="3">The sequence shown here is derived from an EMBL/GenBank/DDBJ whole genome shotgun (WGS) entry which is preliminary data.</text>
</comment>
<name>A0ABD1Y498_9MARC</name>
<accession>A0ABD1Y498</accession>
<proteinExistence type="predicted"/>
<evidence type="ECO:0000259" key="2">
    <source>
        <dbReference type="PROSITE" id="PS50181"/>
    </source>
</evidence>
<dbReference type="Gene3D" id="1.20.1280.50">
    <property type="match status" value="1"/>
</dbReference>
<keyword evidence="4" id="KW-1185">Reference proteome</keyword>
<dbReference type="EMBL" id="JBHFFA010000006">
    <property type="protein sequence ID" value="KAL2620089.1"/>
    <property type="molecule type" value="Genomic_DNA"/>
</dbReference>
<evidence type="ECO:0000313" key="4">
    <source>
        <dbReference type="Proteomes" id="UP001605036"/>
    </source>
</evidence>
<gene>
    <name evidence="3" type="ORF">R1flu_000294</name>
</gene>